<sequence>MAEAYAESFQALQLKLRAQGLQQQIRNFSGENHKRFNEWIRDVEKVGILVNADDNRIRILALQTSTGIVADYTLRHIQRYPQCTWNGLKTILQDRFSDMGDAQFALLKKL</sequence>
<name>A0AAN8PN08_PATCE</name>
<keyword evidence="2" id="KW-1185">Reference proteome</keyword>
<dbReference type="Proteomes" id="UP001347796">
    <property type="component" value="Unassembled WGS sequence"/>
</dbReference>
<organism evidence="1 2">
    <name type="scientific">Patella caerulea</name>
    <name type="common">Rayed Mediterranean limpet</name>
    <dbReference type="NCBI Taxonomy" id="87958"/>
    <lineage>
        <taxon>Eukaryota</taxon>
        <taxon>Metazoa</taxon>
        <taxon>Spiralia</taxon>
        <taxon>Lophotrochozoa</taxon>
        <taxon>Mollusca</taxon>
        <taxon>Gastropoda</taxon>
        <taxon>Patellogastropoda</taxon>
        <taxon>Patelloidea</taxon>
        <taxon>Patellidae</taxon>
        <taxon>Patella</taxon>
    </lineage>
</organism>
<gene>
    <name evidence="1" type="ORF">SNE40_012263</name>
</gene>
<protein>
    <submittedName>
        <fullName evidence="1">Uncharacterized protein</fullName>
    </submittedName>
</protein>
<accession>A0AAN8PN08</accession>
<dbReference type="AlphaFoldDB" id="A0AAN8PN08"/>
<comment type="caution">
    <text evidence="1">The sequence shown here is derived from an EMBL/GenBank/DDBJ whole genome shotgun (WGS) entry which is preliminary data.</text>
</comment>
<evidence type="ECO:0000313" key="2">
    <source>
        <dbReference type="Proteomes" id="UP001347796"/>
    </source>
</evidence>
<dbReference type="EMBL" id="JAZGQO010000008">
    <property type="protein sequence ID" value="KAK6180044.1"/>
    <property type="molecule type" value="Genomic_DNA"/>
</dbReference>
<reference evidence="1 2" key="1">
    <citation type="submission" date="2024-01" db="EMBL/GenBank/DDBJ databases">
        <title>The genome of the rayed Mediterranean limpet Patella caerulea (Linnaeus, 1758).</title>
        <authorList>
            <person name="Anh-Thu Weber A."/>
            <person name="Halstead-Nussloch G."/>
        </authorList>
    </citation>
    <scope>NUCLEOTIDE SEQUENCE [LARGE SCALE GENOMIC DNA]</scope>
    <source>
        <strain evidence="1">AATW-2023a</strain>
        <tissue evidence="1">Whole specimen</tissue>
    </source>
</reference>
<evidence type="ECO:0000313" key="1">
    <source>
        <dbReference type="EMBL" id="KAK6180044.1"/>
    </source>
</evidence>
<proteinExistence type="predicted"/>